<accession>A0A5B7G6Q7</accession>
<proteinExistence type="predicted"/>
<gene>
    <name evidence="2" type="ORF">E2C01_046646</name>
</gene>
<evidence type="ECO:0000313" key="2">
    <source>
        <dbReference type="EMBL" id="MPC52768.1"/>
    </source>
</evidence>
<dbReference type="Proteomes" id="UP000324222">
    <property type="component" value="Unassembled WGS sequence"/>
</dbReference>
<dbReference type="AlphaFoldDB" id="A0A5B7G6Q7"/>
<protein>
    <submittedName>
        <fullName evidence="2">Uncharacterized protein</fullName>
    </submittedName>
</protein>
<keyword evidence="3" id="KW-1185">Reference proteome</keyword>
<reference evidence="2 3" key="1">
    <citation type="submission" date="2019-05" db="EMBL/GenBank/DDBJ databases">
        <title>Another draft genome of Portunus trituberculatus and its Hox gene families provides insights of decapod evolution.</title>
        <authorList>
            <person name="Jeong J.-H."/>
            <person name="Song I."/>
            <person name="Kim S."/>
            <person name="Choi T."/>
            <person name="Kim D."/>
            <person name="Ryu S."/>
            <person name="Kim W."/>
        </authorList>
    </citation>
    <scope>NUCLEOTIDE SEQUENCE [LARGE SCALE GENOMIC DNA]</scope>
    <source>
        <tissue evidence="2">Muscle</tissue>
    </source>
</reference>
<evidence type="ECO:0000256" key="1">
    <source>
        <dbReference type="SAM" id="MobiDB-lite"/>
    </source>
</evidence>
<feature type="region of interest" description="Disordered" evidence="1">
    <location>
        <begin position="55"/>
        <end position="78"/>
    </location>
</feature>
<organism evidence="2 3">
    <name type="scientific">Portunus trituberculatus</name>
    <name type="common">Swimming crab</name>
    <name type="synonym">Neptunus trituberculatus</name>
    <dbReference type="NCBI Taxonomy" id="210409"/>
    <lineage>
        <taxon>Eukaryota</taxon>
        <taxon>Metazoa</taxon>
        <taxon>Ecdysozoa</taxon>
        <taxon>Arthropoda</taxon>
        <taxon>Crustacea</taxon>
        <taxon>Multicrustacea</taxon>
        <taxon>Malacostraca</taxon>
        <taxon>Eumalacostraca</taxon>
        <taxon>Eucarida</taxon>
        <taxon>Decapoda</taxon>
        <taxon>Pleocyemata</taxon>
        <taxon>Brachyura</taxon>
        <taxon>Eubrachyura</taxon>
        <taxon>Portunoidea</taxon>
        <taxon>Portunidae</taxon>
        <taxon>Portuninae</taxon>
        <taxon>Portunus</taxon>
    </lineage>
</organism>
<comment type="caution">
    <text evidence="2">The sequence shown here is derived from an EMBL/GenBank/DDBJ whole genome shotgun (WGS) entry which is preliminary data.</text>
</comment>
<name>A0A5B7G6Q7_PORTR</name>
<sequence length="127" mass="13247">MYGCAGEGWGSVDVCVGGEDRAVWVCFGGRREGAGECGCVLGRGQVRVCGGGIEERRKRRRRRGKEARGGAAGVGGAAAGLPPVNPLISPPHALILCVVNATYSSVSPQHHHLTNLSLMLDPPTPFQ</sequence>
<dbReference type="EMBL" id="VSRR010011134">
    <property type="protein sequence ID" value="MPC52768.1"/>
    <property type="molecule type" value="Genomic_DNA"/>
</dbReference>
<evidence type="ECO:0000313" key="3">
    <source>
        <dbReference type="Proteomes" id="UP000324222"/>
    </source>
</evidence>